<feature type="compositionally biased region" description="Basic and acidic residues" evidence="1">
    <location>
        <begin position="1"/>
        <end position="10"/>
    </location>
</feature>
<name>A0A6J4RK55_9ACTN</name>
<feature type="compositionally biased region" description="Basic residues" evidence="1">
    <location>
        <begin position="73"/>
        <end position="93"/>
    </location>
</feature>
<protein>
    <submittedName>
        <fullName evidence="2">Uncharacterized protein</fullName>
    </submittedName>
</protein>
<feature type="non-terminal residue" evidence="2">
    <location>
        <position position="149"/>
    </location>
</feature>
<proteinExistence type="predicted"/>
<dbReference type="AlphaFoldDB" id="A0A6J4RK55"/>
<reference evidence="2" key="1">
    <citation type="submission" date="2020-02" db="EMBL/GenBank/DDBJ databases">
        <authorList>
            <person name="Meier V. D."/>
        </authorList>
    </citation>
    <scope>NUCLEOTIDE SEQUENCE</scope>
    <source>
        <strain evidence="2">AVDCRST_MAG53</strain>
    </source>
</reference>
<gene>
    <name evidence="2" type="ORF">AVDCRST_MAG53-182</name>
</gene>
<dbReference type="EMBL" id="CADCVR010000008">
    <property type="protein sequence ID" value="CAA9474745.1"/>
    <property type="molecule type" value="Genomic_DNA"/>
</dbReference>
<accession>A0A6J4RK55</accession>
<evidence type="ECO:0000256" key="1">
    <source>
        <dbReference type="SAM" id="MobiDB-lite"/>
    </source>
</evidence>
<feature type="region of interest" description="Disordered" evidence="1">
    <location>
        <begin position="73"/>
        <end position="115"/>
    </location>
</feature>
<feature type="non-terminal residue" evidence="2">
    <location>
        <position position="1"/>
    </location>
</feature>
<feature type="compositionally biased region" description="Basic and acidic residues" evidence="1">
    <location>
        <begin position="94"/>
        <end position="115"/>
    </location>
</feature>
<sequence length="149" mass="17240">DRTLAGDRRPAARSTRAQRGHGPASLRDRAARIRFPRRARRDRQRRRRACPRDGARVDRLLRAAARARLLVSARHRRQRARARGRPHRLRLQRHGKDGAHALRRPDPVRRPAGARLERHIACRVPAAPGWQDRRLDARRASPAPPRRSL</sequence>
<feature type="region of interest" description="Disordered" evidence="1">
    <location>
        <begin position="1"/>
        <end position="56"/>
    </location>
</feature>
<feature type="region of interest" description="Disordered" evidence="1">
    <location>
        <begin position="127"/>
        <end position="149"/>
    </location>
</feature>
<evidence type="ECO:0000313" key="2">
    <source>
        <dbReference type="EMBL" id="CAA9474745.1"/>
    </source>
</evidence>
<feature type="compositionally biased region" description="Basic residues" evidence="1">
    <location>
        <begin position="32"/>
        <end position="49"/>
    </location>
</feature>
<organism evidence="2">
    <name type="scientific">uncultured Solirubrobacteraceae bacterium</name>
    <dbReference type="NCBI Taxonomy" id="1162706"/>
    <lineage>
        <taxon>Bacteria</taxon>
        <taxon>Bacillati</taxon>
        <taxon>Actinomycetota</taxon>
        <taxon>Thermoleophilia</taxon>
        <taxon>Solirubrobacterales</taxon>
        <taxon>Solirubrobacteraceae</taxon>
        <taxon>environmental samples</taxon>
    </lineage>
</organism>